<feature type="transmembrane region" description="Helical" evidence="7">
    <location>
        <begin position="183"/>
        <end position="202"/>
    </location>
</feature>
<dbReference type="EMBL" id="JBHLVO010000026">
    <property type="protein sequence ID" value="MFC0273878.1"/>
    <property type="molecule type" value="Genomic_DNA"/>
</dbReference>
<keyword evidence="3" id="KW-1003">Cell membrane</keyword>
<keyword evidence="5 7" id="KW-1133">Transmembrane helix</keyword>
<dbReference type="Proteomes" id="UP001589854">
    <property type="component" value="Unassembled WGS sequence"/>
</dbReference>
<dbReference type="PANTHER" id="PTHR43744:SF9">
    <property type="entry name" value="POLYGALACTURONAN_RHAMNOGALACTURONAN TRANSPORT SYSTEM PERMEASE PROTEIN YTCP"/>
    <property type="match status" value="1"/>
</dbReference>
<sequence length="284" mass="31874">MNKYDKSRIFTIINTLFLLLLILVMIVPIINTWAVSFSSNVSSMQPGIKLWPSEFSLSGYETIWTRLELWRPFLNNIIVTVVGTASHVILAAMAGYVLIQPSLVGKRIIVSFIMVTMMIPAEAIMIPLYIVNKELGLLNTLTSLIMSGLISGFSILLMRNYFFTVPYSLAESARIDGASDFKIFTRVYMPMATPGLATITLFEFVGRWNHFTSALLYINDPDKYTLQLALRSLIITSDSTSSSDFFTNNVRMAGIMIALIPLLIIYPFVQKYFVKGITLGSTKE</sequence>
<dbReference type="PROSITE" id="PS50928">
    <property type="entry name" value="ABC_TM1"/>
    <property type="match status" value="1"/>
</dbReference>
<keyword evidence="4 7" id="KW-0812">Transmembrane</keyword>
<dbReference type="RefSeq" id="WP_378937687.1">
    <property type="nucleotide sequence ID" value="NZ_JBHLVO010000026.1"/>
</dbReference>
<feature type="domain" description="ABC transmembrane type-1" evidence="8">
    <location>
        <begin position="73"/>
        <end position="268"/>
    </location>
</feature>
<evidence type="ECO:0000256" key="3">
    <source>
        <dbReference type="ARBA" id="ARBA00022475"/>
    </source>
</evidence>
<feature type="transmembrane region" description="Helical" evidence="7">
    <location>
        <begin position="143"/>
        <end position="162"/>
    </location>
</feature>
<gene>
    <name evidence="9" type="ORF">ACFFIX_21060</name>
</gene>
<comment type="caution">
    <text evidence="9">The sequence shown here is derived from an EMBL/GenBank/DDBJ whole genome shotgun (WGS) entry which is preliminary data.</text>
</comment>
<keyword evidence="6 7" id="KW-0472">Membrane</keyword>
<feature type="transmembrane region" description="Helical" evidence="7">
    <location>
        <begin position="77"/>
        <end position="99"/>
    </location>
</feature>
<accession>A0ABV6GJK4</accession>
<evidence type="ECO:0000256" key="7">
    <source>
        <dbReference type="RuleBase" id="RU363032"/>
    </source>
</evidence>
<organism evidence="9 10">
    <name type="scientific">Metabacillus herbersteinensis</name>
    <dbReference type="NCBI Taxonomy" id="283816"/>
    <lineage>
        <taxon>Bacteria</taxon>
        <taxon>Bacillati</taxon>
        <taxon>Bacillota</taxon>
        <taxon>Bacilli</taxon>
        <taxon>Bacillales</taxon>
        <taxon>Bacillaceae</taxon>
        <taxon>Metabacillus</taxon>
    </lineage>
</organism>
<evidence type="ECO:0000256" key="6">
    <source>
        <dbReference type="ARBA" id="ARBA00023136"/>
    </source>
</evidence>
<comment type="similarity">
    <text evidence="7">Belongs to the binding-protein-dependent transport system permease family.</text>
</comment>
<evidence type="ECO:0000256" key="4">
    <source>
        <dbReference type="ARBA" id="ARBA00022692"/>
    </source>
</evidence>
<keyword evidence="10" id="KW-1185">Reference proteome</keyword>
<feature type="transmembrane region" description="Helical" evidence="7">
    <location>
        <begin position="12"/>
        <end position="34"/>
    </location>
</feature>
<name>A0ABV6GJK4_9BACI</name>
<evidence type="ECO:0000256" key="1">
    <source>
        <dbReference type="ARBA" id="ARBA00004651"/>
    </source>
</evidence>
<evidence type="ECO:0000313" key="9">
    <source>
        <dbReference type="EMBL" id="MFC0273878.1"/>
    </source>
</evidence>
<keyword evidence="2 7" id="KW-0813">Transport</keyword>
<dbReference type="Gene3D" id="1.10.3720.10">
    <property type="entry name" value="MetI-like"/>
    <property type="match status" value="1"/>
</dbReference>
<evidence type="ECO:0000256" key="5">
    <source>
        <dbReference type="ARBA" id="ARBA00022989"/>
    </source>
</evidence>
<feature type="transmembrane region" description="Helical" evidence="7">
    <location>
        <begin position="250"/>
        <end position="269"/>
    </location>
</feature>
<protein>
    <submittedName>
        <fullName evidence="9">Carbohydrate ABC transporter permease</fullName>
    </submittedName>
</protein>
<dbReference type="SUPFAM" id="SSF161098">
    <property type="entry name" value="MetI-like"/>
    <property type="match status" value="1"/>
</dbReference>
<evidence type="ECO:0000259" key="8">
    <source>
        <dbReference type="PROSITE" id="PS50928"/>
    </source>
</evidence>
<feature type="transmembrane region" description="Helical" evidence="7">
    <location>
        <begin position="108"/>
        <end position="131"/>
    </location>
</feature>
<comment type="subcellular location">
    <subcellularLocation>
        <location evidence="1 7">Cell membrane</location>
        <topology evidence="1 7">Multi-pass membrane protein</topology>
    </subcellularLocation>
</comment>
<dbReference type="InterPro" id="IPR000515">
    <property type="entry name" value="MetI-like"/>
</dbReference>
<reference evidence="9 10" key="1">
    <citation type="submission" date="2024-09" db="EMBL/GenBank/DDBJ databases">
        <authorList>
            <person name="Sun Q."/>
            <person name="Mori K."/>
        </authorList>
    </citation>
    <scope>NUCLEOTIDE SEQUENCE [LARGE SCALE GENOMIC DNA]</scope>
    <source>
        <strain evidence="9 10">CCM 7228</strain>
    </source>
</reference>
<dbReference type="InterPro" id="IPR035906">
    <property type="entry name" value="MetI-like_sf"/>
</dbReference>
<proteinExistence type="inferred from homology"/>
<dbReference type="Pfam" id="PF00528">
    <property type="entry name" value="BPD_transp_1"/>
    <property type="match status" value="1"/>
</dbReference>
<evidence type="ECO:0000256" key="2">
    <source>
        <dbReference type="ARBA" id="ARBA00022448"/>
    </source>
</evidence>
<dbReference type="CDD" id="cd06261">
    <property type="entry name" value="TM_PBP2"/>
    <property type="match status" value="1"/>
</dbReference>
<evidence type="ECO:0000313" key="10">
    <source>
        <dbReference type="Proteomes" id="UP001589854"/>
    </source>
</evidence>
<dbReference type="PANTHER" id="PTHR43744">
    <property type="entry name" value="ABC TRANSPORTER PERMEASE PROTEIN MG189-RELATED-RELATED"/>
    <property type="match status" value="1"/>
</dbReference>